<keyword evidence="2" id="KW-1185">Reference proteome</keyword>
<gene>
    <name evidence="1" type="ORF">QO010_003408</name>
</gene>
<comment type="caution">
    <text evidence="1">The sequence shown here is derived from an EMBL/GenBank/DDBJ whole genome shotgun (WGS) entry which is preliminary data.</text>
</comment>
<dbReference type="EMBL" id="JAUSVS010000007">
    <property type="protein sequence ID" value="MDQ0465619.1"/>
    <property type="molecule type" value="Genomic_DNA"/>
</dbReference>
<sequence length="574" mass="62457">MSQDQVHYEVFVRKQVNSTWVLDMACEERDKALEAAKTALAETRVVAARVTKETLDAETREFRSITIFNEGAPERKKSRDAPEDHTPLCLTPQDLYSAHARERIGRLLDNWLGRQKATPFELLHRPDLVEKLEASGVELQHAIQKIAIPEAQAKNIGVHEVIRSFQDLIERAIQRLIKDGRRGALPSLDKEGFAQACQRLASEPERGYLLGAAVAASIAPARTWKEKVGRLLDLADAAPSEAAARAVAFDVIEQPLAEILGSKTGLADLLGDADLGDSLAAMTRLAGAEAVEMLVRMEPALIGVMPELTGPAARLANWLGGDHFNSVRTALGQRVLRELNGPRRLKPGDAASEIEYLRALAMSLTAASSQSLLLADIQEAFIARSRTLVASDFVEALVGRERPAREEFEVLVKLAENVTGPVNKCHAARWIMACAKALKFEREFREGPFKEGEGSPVQRMAVLAKLQASLTRSGLPVEDYGPIQVRLGEVGAMIEADNRIVASITRASVPLVHKLTLLLRMAMAEAAPAGAAADRAKAEAMKLIRMPEFRAELTASPEAVAKVRDLMQSAGLAA</sequence>
<reference evidence="1 2" key="1">
    <citation type="submission" date="2023-07" db="EMBL/GenBank/DDBJ databases">
        <title>Genomic Encyclopedia of Type Strains, Phase IV (KMG-IV): sequencing the most valuable type-strain genomes for metagenomic binning, comparative biology and taxonomic classification.</title>
        <authorList>
            <person name="Goeker M."/>
        </authorList>
    </citation>
    <scope>NUCLEOTIDE SEQUENCE [LARGE SCALE GENOMIC DNA]</scope>
    <source>
        <strain evidence="1 2">DSM 18695</strain>
    </source>
</reference>
<name>A0ABU0IUE8_9CAUL</name>
<accession>A0ABU0IUE8</accession>
<evidence type="ECO:0000313" key="1">
    <source>
        <dbReference type="EMBL" id="MDQ0465619.1"/>
    </source>
</evidence>
<proteinExistence type="predicted"/>
<organism evidence="1 2">
    <name type="scientific">Caulobacter ginsengisoli</name>
    <dbReference type="NCBI Taxonomy" id="400775"/>
    <lineage>
        <taxon>Bacteria</taxon>
        <taxon>Pseudomonadati</taxon>
        <taxon>Pseudomonadota</taxon>
        <taxon>Alphaproteobacteria</taxon>
        <taxon>Caulobacterales</taxon>
        <taxon>Caulobacteraceae</taxon>
        <taxon>Caulobacter</taxon>
    </lineage>
</organism>
<dbReference type="RefSeq" id="WP_307351095.1">
    <property type="nucleotide sequence ID" value="NZ_JAUSVS010000007.1"/>
</dbReference>
<evidence type="ECO:0000313" key="2">
    <source>
        <dbReference type="Proteomes" id="UP001228905"/>
    </source>
</evidence>
<dbReference type="Proteomes" id="UP001228905">
    <property type="component" value="Unassembled WGS sequence"/>
</dbReference>
<protein>
    <submittedName>
        <fullName evidence="1">Uncharacterized protein</fullName>
    </submittedName>
</protein>